<comment type="subcellular location">
    <subcellularLocation>
        <location evidence="3">Chromosome</location>
        <location evidence="3">Telomere</location>
    </subcellularLocation>
    <subcellularLocation>
        <location evidence="2">Mitochondrion inner membrane</location>
        <topology evidence="2">Multi-pass membrane protein</topology>
    </subcellularLocation>
    <subcellularLocation>
        <location evidence="1">Nucleus</location>
    </subcellularLocation>
</comment>
<keyword evidence="10" id="KW-1133">Transmembrane helix</keyword>
<dbReference type="InterPro" id="IPR005336">
    <property type="entry name" value="MPC"/>
</dbReference>
<feature type="region of interest" description="Disordered" evidence="15">
    <location>
        <begin position="1359"/>
        <end position="1424"/>
    </location>
</feature>
<evidence type="ECO:0000256" key="12">
    <source>
        <dbReference type="ARBA" id="ARBA00023136"/>
    </source>
</evidence>
<feature type="compositionally biased region" description="Basic and acidic residues" evidence="15">
    <location>
        <begin position="1220"/>
        <end position="1234"/>
    </location>
</feature>
<feature type="region of interest" description="Disordered" evidence="15">
    <location>
        <begin position="1"/>
        <end position="75"/>
    </location>
</feature>
<evidence type="ECO:0000256" key="13">
    <source>
        <dbReference type="ARBA" id="ARBA00023242"/>
    </source>
</evidence>
<keyword evidence="8" id="KW-0999">Mitochondrion inner membrane</keyword>
<dbReference type="InterPro" id="IPR016024">
    <property type="entry name" value="ARM-type_fold"/>
</dbReference>
<dbReference type="GO" id="GO:0140445">
    <property type="term" value="C:chromosome, telomeric repeat region"/>
    <property type="evidence" value="ECO:0007669"/>
    <property type="project" value="TreeGrafter"/>
</dbReference>
<dbReference type="Pfam" id="PF12231">
    <property type="entry name" value="Rif1_N"/>
    <property type="match status" value="1"/>
</dbReference>
<keyword evidence="13" id="KW-0539">Nucleus</keyword>
<feature type="domain" description="Telomere-associated protein Rif1 N-terminal" evidence="16">
    <location>
        <begin position="126"/>
        <end position="494"/>
    </location>
</feature>
<dbReference type="InterPro" id="IPR022031">
    <property type="entry name" value="Rif1_N"/>
</dbReference>
<evidence type="ECO:0000256" key="7">
    <source>
        <dbReference type="ARBA" id="ARBA00022692"/>
    </source>
</evidence>
<keyword evidence="7" id="KW-0812">Transmembrane</keyword>
<evidence type="ECO:0000256" key="6">
    <source>
        <dbReference type="ARBA" id="ARBA00022454"/>
    </source>
</evidence>
<evidence type="ECO:0000256" key="9">
    <source>
        <dbReference type="ARBA" id="ARBA00022895"/>
    </source>
</evidence>
<dbReference type="GO" id="GO:0000723">
    <property type="term" value="P:telomere maintenance"/>
    <property type="evidence" value="ECO:0007669"/>
    <property type="project" value="TreeGrafter"/>
</dbReference>
<dbReference type="PANTHER" id="PTHR22928">
    <property type="entry name" value="TELOMERE-ASSOCIATED PROTEIN RIF1"/>
    <property type="match status" value="1"/>
</dbReference>
<evidence type="ECO:0000313" key="18">
    <source>
        <dbReference type="Proteomes" id="UP000288859"/>
    </source>
</evidence>
<feature type="compositionally biased region" description="Polar residues" evidence="15">
    <location>
        <begin position="62"/>
        <end position="71"/>
    </location>
</feature>
<feature type="compositionally biased region" description="Low complexity" evidence="15">
    <location>
        <begin position="30"/>
        <end position="44"/>
    </location>
</feature>
<feature type="region of interest" description="Disordered" evidence="15">
    <location>
        <begin position="955"/>
        <end position="1003"/>
    </location>
</feature>
<dbReference type="VEuPathDB" id="FungiDB:PV10_02088"/>
<dbReference type="GO" id="GO:0005634">
    <property type="term" value="C:nucleus"/>
    <property type="evidence" value="ECO:0007669"/>
    <property type="project" value="UniProtKB-SubCell"/>
</dbReference>
<dbReference type="GO" id="GO:0006850">
    <property type="term" value="P:pyruvate import into mitochondria"/>
    <property type="evidence" value="ECO:0007669"/>
    <property type="project" value="InterPro"/>
</dbReference>
<evidence type="ECO:0000256" key="8">
    <source>
        <dbReference type="ARBA" id="ARBA00022792"/>
    </source>
</evidence>
<feature type="compositionally biased region" description="Basic and acidic residues" evidence="15">
    <location>
        <begin position="869"/>
        <end position="879"/>
    </location>
</feature>
<feature type="compositionally biased region" description="Polar residues" evidence="15">
    <location>
        <begin position="1408"/>
        <end position="1420"/>
    </location>
</feature>
<keyword evidence="11" id="KW-0496">Mitochondrion</keyword>
<sequence length="1625" mass="181229">MSIFDLPPSPPSTSSRRKLHPPNPRVDFLSTPDSPASFPASSSTTRKRVEFSPWTNALDPHGSSQPPSSASAVKPLLPSSECQALKSILKPTASEDIPVTSNAQLRQVDLSVGEMIESIIQELSCDERTVSVDAYQTLWRVIRQYDGIPEEAVLKVKVTAILRYIKRDILRPMLEIADTNLITQALKILVILVWNPDFSVFLTDEYRSFVLDRSILVISEHTAPKSVIMHYLHLLATQEFRPNLITYNNRATRLLEALKVLSDHIKGNGILSERLLLYRKLLDQTKATMKTKAHLWVEELLSGMTHHMKDVRTKAVELGLQACSAFPTSSSISGSVRNALSNELDNGMTMGTAMSRRLEKMIATKDDMIQVPQIWAIVVLLSSSVDTKVDDWADLKDWLKVIQRCFNCSELAVRQQSNIAWNRFVSVVRPHEASDTLLSMLAKPIAAQLEKQATGNMVKSSRAAAVSSYCNLLYYAFRPAATHKQYTRVWNEYIVKLMRSSFFEKNIANADISCRVLMAILWNSSKGAKVWNESRALQDSRPIAPEELPTIDSKWVRMRSSAIVDMFGVLLKYCSWGASGQSDKAYIAVAWTHFLRAQREASSKEIKPTMETKQATLTVIQFLSKLWEDAEMDFLNDKAQSLAQIRQMTRSTILELGPLLVLTALEASPSGSLVFMYMELFNHLTSEMCSCEESNDHQTAITGQRASSQILTSSYERWIDSLAIFVSDHTKGQYSTAFPKHMLEIPVLLCEVLRRTPEDYLVHILTKLQDSIIVILGWPTGIMAPGDIDSLPDENLPWEVVNALTRIPVEEVHPFDDVFAAVFNCEDQRRNHHAIQICNAKFRPEDEGALGPKLRLALTQFQSLSSTEGLERDVRELSRESNAVPHGEQEEARFTTDMDSFGIQSPILGSQGQLTMDMSPGPHDHGDNLETSLATSKHNPRVRHDDSQVHFMPIVSSSPPNEDPESQFLTARQKDVRERQRSEPAVVFPDLRSSPKIHNRSQSYNDCEFARKVADLSERPSTPTLPTHHEQNEVEIMESPTPRARHFTTGILDVEVPSSPPSLPDNQDDVMNALEIISSPSHVASDGAQGGIQIGIPQSDPPEAALAETSNAVEGNQEFDTPFRATSPVHLEQDTARNDVSTNDVSMWEDTPGQFFTAPEEDRLEISRYSNPDMMSGAVPEDDTDEIDMLSASQLSQDLDLHLSRKVTVPIVSVSTRDIPAENEHVDPEARAESRSYNIRKRKAQDYAGPVKRRRGRRSSQRSSNFQGSTSSASQPGSQQEMLDCIEIFTSVRVEAEAEPTTREPVQEPLVMPSVMPKRRRGRPRKYPRPAEVQSLEAPTAPLRTTSDSPTLMVKVETSEPSIADACGDASPEETREARRAGSKSDSVSTKDASVDVMDNQERDASLLPQTTSMEAAPSTNEHENVNHIEPATLDFMNTLQQALDQLKSTSPGANIDLRKVDDLCFQIRFQAQVLNKLIMAAAIKALNAKIRSNPVSDYICSTHFWGPVSNFGIPLAAVLDTQKDPNIISGPFTGALTIYSATFMRYALAVQPKNYLLFACHFVNFNAQVAQGYRWYDYWYRGGADRWALIREEKAKLEGAAESIAAQAKDKAAEAVDQAKKTVS</sequence>
<evidence type="ECO:0000259" key="16">
    <source>
        <dbReference type="Pfam" id="PF12231"/>
    </source>
</evidence>
<evidence type="ECO:0000256" key="5">
    <source>
        <dbReference type="ARBA" id="ARBA00022448"/>
    </source>
</evidence>
<organism evidence="17 18">
    <name type="scientific">Exophiala mesophila</name>
    <name type="common">Black yeast-like fungus</name>
    <dbReference type="NCBI Taxonomy" id="212818"/>
    <lineage>
        <taxon>Eukaryota</taxon>
        <taxon>Fungi</taxon>
        <taxon>Dikarya</taxon>
        <taxon>Ascomycota</taxon>
        <taxon>Pezizomycotina</taxon>
        <taxon>Eurotiomycetes</taxon>
        <taxon>Chaetothyriomycetidae</taxon>
        <taxon>Chaetothyriales</taxon>
        <taxon>Herpotrichiellaceae</taxon>
        <taxon>Exophiala</taxon>
    </lineage>
</organism>
<feature type="compositionally biased region" description="Basic residues" evidence="15">
    <location>
        <begin position="1317"/>
        <end position="1328"/>
    </location>
</feature>
<evidence type="ECO:0000256" key="3">
    <source>
        <dbReference type="ARBA" id="ARBA00004574"/>
    </source>
</evidence>
<dbReference type="Proteomes" id="UP000288859">
    <property type="component" value="Unassembled WGS sequence"/>
</dbReference>
<protein>
    <recommendedName>
        <fullName evidence="16">Telomere-associated protein Rif1 N-terminal domain-containing protein</fullName>
    </recommendedName>
</protein>
<feature type="region of interest" description="Disordered" evidence="15">
    <location>
        <begin position="1296"/>
        <end position="1347"/>
    </location>
</feature>
<feature type="region of interest" description="Disordered" evidence="15">
    <location>
        <begin position="869"/>
        <end position="891"/>
    </location>
</feature>
<dbReference type="Pfam" id="PF03650">
    <property type="entry name" value="MPC"/>
    <property type="match status" value="1"/>
</dbReference>
<dbReference type="VEuPathDB" id="FungiDB:PV10_02087"/>
<dbReference type="GO" id="GO:0005743">
    <property type="term" value="C:mitochondrial inner membrane"/>
    <property type="evidence" value="ECO:0007669"/>
    <property type="project" value="UniProtKB-SubCell"/>
</dbReference>
<evidence type="ECO:0000256" key="10">
    <source>
        <dbReference type="ARBA" id="ARBA00022989"/>
    </source>
</evidence>
<evidence type="ECO:0000256" key="15">
    <source>
        <dbReference type="SAM" id="MobiDB-lite"/>
    </source>
</evidence>
<evidence type="ECO:0000256" key="2">
    <source>
        <dbReference type="ARBA" id="ARBA00004448"/>
    </source>
</evidence>
<reference evidence="17 18" key="1">
    <citation type="submission" date="2017-03" db="EMBL/GenBank/DDBJ databases">
        <title>Genomes of endolithic fungi from Antarctica.</title>
        <authorList>
            <person name="Coleine C."/>
            <person name="Masonjones S."/>
            <person name="Stajich J.E."/>
        </authorList>
    </citation>
    <scope>NUCLEOTIDE SEQUENCE [LARGE SCALE GENOMIC DNA]</scope>
    <source>
        <strain evidence="17 18">CCFEE 6314</strain>
    </source>
</reference>
<proteinExistence type="inferred from homology"/>
<feature type="compositionally biased region" description="Basic and acidic residues" evidence="15">
    <location>
        <begin position="972"/>
        <end position="982"/>
    </location>
</feature>
<feature type="compositionally biased region" description="Low complexity" evidence="15">
    <location>
        <begin position="1261"/>
        <end position="1272"/>
    </location>
</feature>
<keyword evidence="9" id="KW-0779">Telomere</keyword>
<dbReference type="PANTHER" id="PTHR22928:SF3">
    <property type="entry name" value="TELOMERE-ASSOCIATED PROTEIN RIF1"/>
    <property type="match status" value="1"/>
</dbReference>
<dbReference type="EMBL" id="NAJM01000013">
    <property type="protein sequence ID" value="RVX72295.1"/>
    <property type="molecule type" value="Genomic_DNA"/>
</dbReference>
<name>A0A438N965_EXOME</name>
<evidence type="ECO:0000256" key="11">
    <source>
        <dbReference type="ARBA" id="ARBA00023128"/>
    </source>
</evidence>
<accession>A0A438N965</accession>
<keyword evidence="12" id="KW-0472">Membrane</keyword>
<keyword evidence="14" id="KW-0131">Cell cycle</keyword>
<comment type="similarity">
    <text evidence="4">Belongs to the mitochondrial pyruvate carrier (MPC) (TC 2.A.105) family.</text>
</comment>
<dbReference type="SUPFAM" id="SSF48371">
    <property type="entry name" value="ARM repeat"/>
    <property type="match status" value="1"/>
</dbReference>
<feature type="compositionally biased region" description="Basic residues" evidence="15">
    <location>
        <begin position="1251"/>
        <end position="1260"/>
    </location>
</feature>
<feature type="compositionally biased region" description="Basic and acidic residues" evidence="15">
    <location>
        <begin position="1296"/>
        <end position="1306"/>
    </location>
</feature>
<evidence type="ECO:0000256" key="14">
    <source>
        <dbReference type="ARBA" id="ARBA00023306"/>
    </source>
</evidence>
<dbReference type="OrthoDB" id="5399929at2759"/>
<evidence type="ECO:0000313" key="17">
    <source>
        <dbReference type="EMBL" id="RVX72295.1"/>
    </source>
</evidence>
<keyword evidence="5" id="KW-0813">Transport</keyword>
<evidence type="ECO:0000256" key="4">
    <source>
        <dbReference type="ARBA" id="ARBA00006416"/>
    </source>
</evidence>
<keyword evidence="6" id="KW-0158">Chromosome</keyword>
<gene>
    <name evidence="17" type="ORF">B0A52_04500</name>
</gene>
<comment type="caution">
    <text evidence="17">The sequence shown here is derived from an EMBL/GenBank/DDBJ whole genome shotgun (WGS) entry which is preliminary data.</text>
</comment>
<feature type="region of interest" description="Disordered" evidence="15">
    <location>
        <begin position="1220"/>
        <end position="1280"/>
    </location>
</feature>
<evidence type="ECO:0000256" key="1">
    <source>
        <dbReference type="ARBA" id="ARBA00004123"/>
    </source>
</evidence>